<dbReference type="AlphaFoldDB" id="B7KIX7"/>
<gene>
    <name evidence="9" type="ordered locus">PCC7424_2392</name>
</gene>
<evidence type="ECO:0000256" key="1">
    <source>
        <dbReference type="ARBA" id="ARBA00004162"/>
    </source>
</evidence>
<dbReference type="GO" id="GO:0015031">
    <property type="term" value="P:protein transport"/>
    <property type="evidence" value="ECO:0007669"/>
    <property type="project" value="UniProtKB-KW"/>
</dbReference>
<dbReference type="PANTHER" id="PTHR30558">
    <property type="entry name" value="EXBD MEMBRANE COMPONENT OF PMF-DRIVEN MACROMOLECULE IMPORT SYSTEM"/>
    <property type="match status" value="1"/>
</dbReference>
<dbReference type="GO" id="GO:0005886">
    <property type="term" value="C:plasma membrane"/>
    <property type="evidence" value="ECO:0007669"/>
    <property type="project" value="UniProtKB-SubCell"/>
</dbReference>
<dbReference type="HOGENOM" id="CLU_085305_3_2_3"/>
<dbReference type="Pfam" id="PF02472">
    <property type="entry name" value="ExbD"/>
    <property type="match status" value="1"/>
</dbReference>
<accession>B7KIX7</accession>
<proteinExistence type="inferred from homology"/>
<dbReference type="eggNOG" id="COG0848">
    <property type="taxonomic scope" value="Bacteria"/>
</dbReference>
<evidence type="ECO:0000256" key="8">
    <source>
        <dbReference type="SAM" id="Phobius"/>
    </source>
</evidence>
<dbReference type="KEGG" id="cyc:PCC7424_2392"/>
<feature type="transmembrane region" description="Helical" evidence="8">
    <location>
        <begin position="15"/>
        <end position="36"/>
    </location>
</feature>
<evidence type="ECO:0000256" key="7">
    <source>
        <dbReference type="RuleBase" id="RU003879"/>
    </source>
</evidence>
<evidence type="ECO:0000256" key="5">
    <source>
        <dbReference type="ARBA" id="ARBA00022989"/>
    </source>
</evidence>
<evidence type="ECO:0000256" key="2">
    <source>
        <dbReference type="ARBA" id="ARBA00005811"/>
    </source>
</evidence>
<evidence type="ECO:0000313" key="9">
    <source>
        <dbReference type="EMBL" id="ACK70813.1"/>
    </source>
</evidence>
<dbReference type="RefSeq" id="WP_015954417.1">
    <property type="nucleotide sequence ID" value="NC_011729.1"/>
</dbReference>
<keyword evidence="10" id="KW-1185">Reference proteome</keyword>
<dbReference type="Gene3D" id="3.30.420.270">
    <property type="match status" value="1"/>
</dbReference>
<evidence type="ECO:0000256" key="3">
    <source>
        <dbReference type="ARBA" id="ARBA00022475"/>
    </source>
</evidence>
<organism evidence="9 10">
    <name type="scientific">Gloeothece citriformis (strain PCC 7424)</name>
    <name type="common">Cyanothece sp. (strain PCC 7424)</name>
    <dbReference type="NCBI Taxonomy" id="65393"/>
    <lineage>
        <taxon>Bacteria</taxon>
        <taxon>Bacillati</taxon>
        <taxon>Cyanobacteriota</taxon>
        <taxon>Cyanophyceae</taxon>
        <taxon>Oscillatoriophycideae</taxon>
        <taxon>Chroococcales</taxon>
        <taxon>Aphanothecaceae</taxon>
        <taxon>Gloeothece</taxon>
        <taxon>Gloeothece citriformis</taxon>
    </lineage>
</organism>
<keyword evidence="4 7" id="KW-0812">Transmembrane</keyword>
<name>B7KIX7_GLOC7</name>
<keyword evidence="6 8" id="KW-0472">Membrane</keyword>
<dbReference type="GO" id="GO:0022857">
    <property type="term" value="F:transmembrane transporter activity"/>
    <property type="evidence" value="ECO:0007669"/>
    <property type="project" value="InterPro"/>
</dbReference>
<dbReference type="EMBL" id="CP001291">
    <property type="protein sequence ID" value="ACK70813.1"/>
    <property type="molecule type" value="Genomic_DNA"/>
</dbReference>
<comment type="similarity">
    <text evidence="2 7">Belongs to the ExbD/TolR family.</text>
</comment>
<keyword evidence="7" id="KW-0813">Transport</keyword>
<dbReference type="STRING" id="65393.PCC7424_2392"/>
<evidence type="ECO:0000313" key="10">
    <source>
        <dbReference type="Proteomes" id="UP000002384"/>
    </source>
</evidence>
<reference evidence="10" key="1">
    <citation type="journal article" date="2011" name="MBio">
        <title>Novel metabolic attributes of the genus Cyanothece, comprising a group of unicellular nitrogen-fixing Cyanobacteria.</title>
        <authorList>
            <person name="Bandyopadhyay A."/>
            <person name="Elvitigala T."/>
            <person name="Welsh E."/>
            <person name="Stockel J."/>
            <person name="Liberton M."/>
            <person name="Min H."/>
            <person name="Sherman L.A."/>
            <person name="Pakrasi H.B."/>
        </authorList>
    </citation>
    <scope>NUCLEOTIDE SEQUENCE [LARGE SCALE GENOMIC DNA]</scope>
    <source>
        <strain evidence="10">PCC 7424</strain>
    </source>
</reference>
<dbReference type="PANTHER" id="PTHR30558:SF3">
    <property type="entry name" value="BIOPOLYMER TRANSPORT PROTEIN EXBD-RELATED"/>
    <property type="match status" value="1"/>
</dbReference>
<keyword evidence="7" id="KW-0653">Protein transport</keyword>
<keyword evidence="5 8" id="KW-1133">Transmembrane helix</keyword>
<evidence type="ECO:0000256" key="4">
    <source>
        <dbReference type="ARBA" id="ARBA00022692"/>
    </source>
</evidence>
<comment type="subcellular location">
    <subcellularLocation>
        <location evidence="1">Cell membrane</location>
        <topology evidence="1">Single-pass membrane protein</topology>
    </subcellularLocation>
    <subcellularLocation>
        <location evidence="7">Cell membrane</location>
        <topology evidence="7">Single-pass type II membrane protein</topology>
    </subcellularLocation>
</comment>
<dbReference type="InterPro" id="IPR003400">
    <property type="entry name" value="ExbD"/>
</dbReference>
<dbReference type="Proteomes" id="UP000002384">
    <property type="component" value="Chromosome"/>
</dbReference>
<evidence type="ECO:0000256" key="6">
    <source>
        <dbReference type="ARBA" id="ARBA00023136"/>
    </source>
</evidence>
<protein>
    <submittedName>
        <fullName evidence="9">Biopolymer transport protein ExbD/TolR</fullName>
    </submittedName>
</protein>
<dbReference type="OrthoDB" id="9793581at2"/>
<sequence length="133" mass="14628">MRPLDDGEVQGEINILPMIDVIFSILAFMIISSISLTRSEGLPVNLPSAKTAQTEPTQQINVTIQPDGNLYLNRQPIQLNNLKGEVGKLITSNQENLVIINADTQVDHGQVVEVMDNLRQVKGVRLAIATQKN</sequence>
<keyword evidence="3" id="KW-1003">Cell membrane</keyword>